<keyword evidence="3" id="KW-1185">Reference proteome</keyword>
<dbReference type="AlphaFoldDB" id="A0A6I2UEB1"/>
<keyword evidence="1" id="KW-0472">Membrane</keyword>
<evidence type="ECO:0000313" key="2">
    <source>
        <dbReference type="EMBL" id="MSU08000.1"/>
    </source>
</evidence>
<evidence type="ECO:0000256" key="1">
    <source>
        <dbReference type="SAM" id="Phobius"/>
    </source>
</evidence>
<name>A0A6I2UEB1_9FIRM</name>
<sequence>MTAKLIYIGTMLFLAVTFYLAMKRIMRRDNYINSLILAFLERGEMTKAELLDTMYEYGCNDFRLKKIIARHNATREDYELVFDKIFHWANFKKRRRYLPINSFFFVSSLDYILEHKNDDAKKLATKMMNHFHF</sequence>
<keyword evidence="1" id="KW-0812">Transmembrane</keyword>
<keyword evidence="1" id="KW-1133">Transmembrane helix</keyword>
<dbReference type="GeneID" id="96777915"/>
<dbReference type="Proteomes" id="UP000433181">
    <property type="component" value="Unassembled WGS sequence"/>
</dbReference>
<gene>
    <name evidence="2" type="ORF">FYJ84_03215</name>
</gene>
<protein>
    <submittedName>
        <fullName evidence="2">Uncharacterized protein</fullName>
    </submittedName>
</protein>
<organism evidence="2 3">
    <name type="scientific">Anaerovibrio slackiae</name>
    <dbReference type="NCBI Taxonomy" id="2652309"/>
    <lineage>
        <taxon>Bacteria</taxon>
        <taxon>Bacillati</taxon>
        <taxon>Bacillota</taxon>
        <taxon>Negativicutes</taxon>
        <taxon>Selenomonadales</taxon>
        <taxon>Selenomonadaceae</taxon>
        <taxon>Anaerovibrio</taxon>
    </lineage>
</organism>
<feature type="transmembrane region" description="Helical" evidence="1">
    <location>
        <begin position="6"/>
        <end position="22"/>
    </location>
</feature>
<accession>A0A6I2UEB1</accession>
<dbReference type="EMBL" id="VUNR01000004">
    <property type="protein sequence ID" value="MSU08000.1"/>
    <property type="molecule type" value="Genomic_DNA"/>
</dbReference>
<dbReference type="RefSeq" id="WP_154406102.1">
    <property type="nucleotide sequence ID" value="NZ_JAQXJM010000058.1"/>
</dbReference>
<comment type="caution">
    <text evidence="2">The sequence shown here is derived from an EMBL/GenBank/DDBJ whole genome shotgun (WGS) entry which is preliminary data.</text>
</comment>
<evidence type="ECO:0000313" key="3">
    <source>
        <dbReference type="Proteomes" id="UP000433181"/>
    </source>
</evidence>
<proteinExistence type="predicted"/>
<reference evidence="2 3" key="1">
    <citation type="submission" date="2019-08" db="EMBL/GenBank/DDBJ databases">
        <title>In-depth cultivation of the pig gut microbiome towards novel bacterial diversity and tailored functional studies.</title>
        <authorList>
            <person name="Wylensek D."/>
            <person name="Hitch T.C.A."/>
            <person name="Clavel T."/>
        </authorList>
    </citation>
    <scope>NUCLEOTIDE SEQUENCE [LARGE SCALE GENOMIC DNA]</scope>
    <source>
        <strain evidence="2 3">WCA-693-APC-5D-A</strain>
    </source>
</reference>